<protein>
    <recommendedName>
        <fullName evidence="1">ABC-type transport auxiliary lipoprotein component domain-containing protein</fullName>
    </recommendedName>
</protein>
<dbReference type="InterPro" id="IPR005586">
    <property type="entry name" value="ABC_trans_aux"/>
</dbReference>
<organism evidence="2 3">
    <name type="scientific">Chromohalobacter canadensis</name>
    <dbReference type="NCBI Taxonomy" id="141389"/>
    <lineage>
        <taxon>Bacteria</taxon>
        <taxon>Pseudomonadati</taxon>
        <taxon>Pseudomonadota</taxon>
        <taxon>Gammaproteobacteria</taxon>
        <taxon>Oceanospirillales</taxon>
        <taxon>Halomonadaceae</taxon>
        <taxon>Chromohalobacter</taxon>
    </lineage>
</organism>
<reference evidence="2 3" key="1">
    <citation type="submission" date="2017-08" db="EMBL/GenBank/DDBJ databases">
        <authorList>
            <person name="de Groot N.N."/>
        </authorList>
    </citation>
    <scope>NUCLEOTIDE SEQUENCE [LARGE SCALE GENOMIC DNA]</scope>
    <source>
        <strain evidence="2 3">USBA 855</strain>
    </source>
</reference>
<dbReference type="Proteomes" id="UP000219023">
    <property type="component" value="Unassembled WGS sequence"/>
</dbReference>
<dbReference type="RefSeq" id="WP_097024066.1">
    <property type="nucleotide sequence ID" value="NZ_OBQJ01000012.1"/>
</dbReference>
<evidence type="ECO:0000313" key="3">
    <source>
        <dbReference type="Proteomes" id="UP000219023"/>
    </source>
</evidence>
<dbReference type="Pfam" id="PF03886">
    <property type="entry name" value="ABC_trans_aux"/>
    <property type="match status" value="1"/>
</dbReference>
<evidence type="ECO:0000313" key="2">
    <source>
        <dbReference type="EMBL" id="SOC58030.1"/>
    </source>
</evidence>
<sequence length="216" mass="23990">MIEMTFTHMRRPKRPVGLLAAAGLGLFMSMLVGCAGQSIDPSRYTLPSDTQNAAVAGDFRGSVSLASPRMASYLQDDGIVMQLDDIRIHQARHHLWAEPLDRQLQERIRQHLGQALPNADVLRRGQSAEAPTPALHVQLDVDRFQGRDDGMAVVRGQWRIRDDNDRTLSHESFEIERPLEDDGYPALVRALGSAWDTLGDRLADTLVEVAVTAETN</sequence>
<dbReference type="SUPFAM" id="SSF159594">
    <property type="entry name" value="XCC0632-like"/>
    <property type="match status" value="1"/>
</dbReference>
<feature type="domain" description="ABC-type transport auxiliary lipoprotein component" evidence="1">
    <location>
        <begin position="44"/>
        <end position="203"/>
    </location>
</feature>
<dbReference type="EMBL" id="OBQJ01000012">
    <property type="protein sequence ID" value="SOC58030.1"/>
    <property type="molecule type" value="Genomic_DNA"/>
</dbReference>
<name>A0A285VVB3_9GAMM</name>
<dbReference type="Gene3D" id="3.40.50.10610">
    <property type="entry name" value="ABC-type transport auxiliary lipoprotein component"/>
    <property type="match status" value="1"/>
</dbReference>
<accession>A0A285VVB3</accession>
<proteinExistence type="predicted"/>
<dbReference type="OrthoDB" id="5600407at2"/>
<gene>
    <name evidence="2" type="ORF">SAMN05421509_11225</name>
</gene>
<dbReference type="AlphaFoldDB" id="A0A285VVB3"/>
<evidence type="ECO:0000259" key="1">
    <source>
        <dbReference type="Pfam" id="PF03886"/>
    </source>
</evidence>